<feature type="signal peptide" evidence="3">
    <location>
        <begin position="1"/>
        <end position="20"/>
    </location>
</feature>
<dbReference type="Proteomes" id="UP000078387">
    <property type="component" value="Unassembled WGS sequence"/>
</dbReference>
<evidence type="ECO:0000313" key="6">
    <source>
        <dbReference type="Proteomes" id="UP000078387"/>
    </source>
</evidence>
<dbReference type="PANTHER" id="PTHR22765:SF434">
    <property type="entry name" value="GB|AAD18119.1-RELATED"/>
    <property type="match status" value="1"/>
</dbReference>
<dbReference type="Gene3D" id="3.30.40.10">
    <property type="entry name" value="Zinc/RING finger domain, C3HC4 (zinc finger)"/>
    <property type="match status" value="1"/>
</dbReference>
<gene>
    <name evidence="5" type="ORF">CL6EHI_027510</name>
</gene>
<evidence type="ECO:0000256" key="2">
    <source>
        <dbReference type="SAM" id="Phobius"/>
    </source>
</evidence>
<feature type="transmembrane region" description="Helical" evidence="2">
    <location>
        <begin position="148"/>
        <end position="165"/>
    </location>
</feature>
<dbReference type="eggNOG" id="KOG0800">
    <property type="taxonomic scope" value="Eukaryota"/>
</dbReference>
<comment type="caution">
    <text evidence="5">The sequence shown here is derived from an EMBL/GenBank/DDBJ whole genome shotgun (WGS) entry which is preliminary data.</text>
</comment>
<name>A0A175JP79_ENTHI</name>
<reference evidence="5 6" key="1">
    <citation type="submission" date="2016-05" db="EMBL/GenBank/DDBJ databases">
        <title>First whole genome sequencing of Entamoeba histolytica HM1:IMSS-clone-6.</title>
        <authorList>
            <person name="Mukherjee Avik.K."/>
            <person name="Izumyama S."/>
            <person name="Nakada-Tsukui K."/>
            <person name="Nozaki T."/>
        </authorList>
    </citation>
    <scope>NUCLEOTIDE SEQUENCE [LARGE SCALE GENOMIC DNA]</scope>
    <source>
        <strain evidence="5 6">HM1:IMSS clone 6</strain>
    </source>
</reference>
<feature type="domain" description="RING-type" evidence="4">
    <location>
        <begin position="344"/>
        <end position="385"/>
    </location>
</feature>
<dbReference type="EMBL" id="BDEQ01000001">
    <property type="protein sequence ID" value="GAT95204.1"/>
    <property type="molecule type" value="Genomic_DNA"/>
</dbReference>
<evidence type="ECO:0000256" key="1">
    <source>
        <dbReference type="PROSITE-ProRule" id="PRU00175"/>
    </source>
</evidence>
<dbReference type="PANTHER" id="PTHR22765">
    <property type="entry name" value="RING FINGER AND PROTEASE ASSOCIATED DOMAIN-CONTAINING"/>
    <property type="match status" value="1"/>
</dbReference>
<dbReference type="GO" id="GO:0005737">
    <property type="term" value="C:cytoplasm"/>
    <property type="evidence" value="ECO:0007669"/>
    <property type="project" value="TreeGrafter"/>
</dbReference>
<evidence type="ECO:0000259" key="4">
    <source>
        <dbReference type="PROSITE" id="PS50089"/>
    </source>
</evidence>
<dbReference type="GO" id="GO:0008270">
    <property type="term" value="F:zinc ion binding"/>
    <property type="evidence" value="ECO:0007669"/>
    <property type="project" value="UniProtKB-KW"/>
</dbReference>
<dbReference type="PROSITE" id="PS50089">
    <property type="entry name" value="ZF_RING_2"/>
    <property type="match status" value="1"/>
</dbReference>
<keyword evidence="2" id="KW-1133">Transmembrane helix</keyword>
<keyword evidence="3" id="KW-0732">Signal</keyword>
<dbReference type="InterPro" id="IPR051826">
    <property type="entry name" value="E3_ubiquitin-ligase_domain"/>
</dbReference>
<dbReference type="InterPro" id="IPR013083">
    <property type="entry name" value="Znf_RING/FYVE/PHD"/>
</dbReference>
<sequence>MTKNNIILLIFIILFTNAERRQITTVQTPLTLNQPYKGIWVKPDEVSLNSTLKSLSFLTEPVGTFYLTSLIAIEKDSKIRINGKMFIRNGFYMDKEIQTLNLTCIDLICQLEGIEMTIDMKDGLLYGIVSDEQLKFIGKTFFGKQSNLITETYIILSILLFIISFNQMRKVSIDGIALHILTMGDAYCALLHTTATFVFHPSSSLFYGFGIISILSICQVAVMGSKYLGRYGAIGQIYMTCNLLVGFFLAEYWKFGFIIIICSPWLFNDKKTNKTRLITLCLKGFMMSYWVGYSDNPINIQNDWSCLFVLWLSIAIQFKINNNHRHLVFNENKTTIKSKLPCDCPICLCLIEDSNDVLLTKCSHIFHKECIQMWLKEHDDCPYCRTTLLLN</sequence>
<accession>A0A175JP79</accession>
<keyword evidence="1" id="KW-0479">Metal-binding</keyword>
<dbReference type="VEuPathDB" id="AmoebaDB:EHI_027510"/>
<dbReference type="GO" id="GO:0061630">
    <property type="term" value="F:ubiquitin protein ligase activity"/>
    <property type="evidence" value="ECO:0007669"/>
    <property type="project" value="TreeGrafter"/>
</dbReference>
<keyword evidence="2" id="KW-0472">Membrane</keyword>
<dbReference type="SMART" id="SM00184">
    <property type="entry name" value="RING"/>
    <property type="match status" value="1"/>
</dbReference>
<feature type="transmembrane region" description="Helical" evidence="2">
    <location>
        <begin position="177"/>
        <end position="199"/>
    </location>
</feature>
<dbReference type="VEuPathDB" id="AmoebaDB:EHI7A_083730"/>
<dbReference type="VEuPathDB" id="AmoebaDB:EHI8A_085520"/>
<feature type="chain" id="PRO_5008039937" evidence="3">
    <location>
        <begin position="21"/>
        <end position="391"/>
    </location>
</feature>
<proteinExistence type="predicted"/>
<evidence type="ECO:0000313" key="5">
    <source>
        <dbReference type="EMBL" id="GAT95204.1"/>
    </source>
</evidence>
<protein>
    <submittedName>
        <fullName evidence="5">Zinc finger domain containing protein</fullName>
    </submittedName>
</protein>
<dbReference type="GO" id="GO:0006511">
    <property type="term" value="P:ubiquitin-dependent protein catabolic process"/>
    <property type="evidence" value="ECO:0007669"/>
    <property type="project" value="TreeGrafter"/>
</dbReference>
<keyword evidence="2" id="KW-0812">Transmembrane</keyword>
<dbReference type="AlphaFoldDB" id="A0A175JP79"/>
<feature type="transmembrane region" description="Helical" evidence="2">
    <location>
        <begin position="205"/>
        <end position="222"/>
    </location>
</feature>
<organism evidence="5 6">
    <name type="scientific">Entamoeba histolytica</name>
    <dbReference type="NCBI Taxonomy" id="5759"/>
    <lineage>
        <taxon>Eukaryota</taxon>
        <taxon>Amoebozoa</taxon>
        <taxon>Evosea</taxon>
        <taxon>Archamoebae</taxon>
        <taxon>Mastigamoebida</taxon>
        <taxon>Entamoebidae</taxon>
        <taxon>Entamoeba</taxon>
    </lineage>
</organism>
<dbReference type="VEuPathDB" id="AmoebaDB:EHI5A_071760"/>
<keyword evidence="1" id="KW-0863">Zinc-finger</keyword>
<evidence type="ECO:0000256" key="3">
    <source>
        <dbReference type="SAM" id="SignalP"/>
    </source>
</evidence>
<dbReference type="Pfam" id="PF13639">
    <property type="entry name" value="zf-RING_2"/>
    <property type="match status" value="1"/>
</dbReference>
<dbReference type="SUPFAM" id="SSF57850">
    <property type="entry name" value="RING/U-box"/>
    <property type="match status" value="1"/>
</dbReference>
<feature type="transmembrane region" description="Helical" evidence="2">
    <location>
        <begin position="243"/>
        <end position="267"/>
    </location>
</feature>
<dbReference type="VEuPathDB" id="AmoebaDB:KM1_143150"/>
<keyword evidence="1" id="KW-0862">Zinc</keyword>
<dbReference type="InterPro" id="IPR001841">
    <property type="entry name" value="Znf_RING"/>
</dbReference>